<feature type="region of interest" description="Disordered" evidence="1">
    <location>
        <begin position="25"/>
        <end position="45"/>
    </location>
</feature>
<evidence type="ECO:0000256" key="1">
    <source>
        <dbReference type="SAM" id="MobiDB-lite"/>
    </source>
</evidence>
<gene>
    <name evidence="3" type="ORF">WN72_26260</name>
</gene>
<feature type="compositionally biased region" description="Basic and acidic residues" evidence="1">
    <location>
        <begin position="34"/>
        <end position="43"/>
    </location>
</feature>
<keyword evidence="2" id="KW-0732">Signal</keyword>
<sequence length="77" mass="8242">MRSVLANGLLMGLLIVLCTAANAAPAHRSRAHHPRDPAVDRFGPDVNPRARFAVPGWSDEATQRWLNNASSNVGRGG</sequence>
<dbReference type="RefSeq" id="WP_027559245.1">
    <property type="nucleotide sequence ID" value="NZ_AXAD01000003.1"/>
</dbReference>
<dbReference type="AlphaFoldDB" id="A0AAE7NSC1"/>
<reference evidence="3 4" key="1">
    <citation type="submission" date="2018-06" db="EMBL/GenBank/DDBJ databases">
        <title>Comparative genomics of Bradyrhizobium nodulating Arachidis hypogaea.</title>
        <authorList>
            <person name="Li Y."/>
        </authorList>
    </citation>
    <scope>NUCLEOTIDE SEQUENCE [LARGE SCALE GENOMIC DNA]</scope>
    <source>
        <strain evidence="3 4">CCBAU 051107</strain>
    </source>
</reference>
<dbReference type="Proteomes" id="UP000594015">
    <property type="component" value="Chromosome"/>
</dbReference>
<evidence type="ECO:0000313" key="4">
    <source>
        <dbReference type="Proteomes" id="UP000594015"/>
    </source>
</evidence>
<evidence type="ECO:0000313" key="3">
    <source>
        <dbReference type="EMBL" id="QOZ69425.1"/>
    </source>
</evidence>
<name>A0AAE7NSC1_9BRAD</name>
<evidence type="ECO:0000256" key="2">
    <source>
        <dbReference type="SAM" id="SignalP"/>
    </source>
</evidence>
<dbReference type="KEGG" id="barh:WN72_26260"/>
<accession>A0AAE7NSC1</accession>
<feature type="signal peptide" evidence="2">
    <location>
        <begin position="1"/>
        <end position="23"/>
    </location>
</feature>
<proteinExistence type="predicted"/>
<dbReference type="EMBL" id="CP030050">
    <property type="protein sequence ID" value="QOZ69425.1"/>
    <property type="molecule type" value="Genomic_DNA"/>
</dbReference>
<protein>
    <submittedName>
        <fullName evidence="3">Uncharacterized protein</fullName>
    </submittedName>
</protein>
<organism evidence="3 4">
    <name type="scientific">Bradyrhizobium arachidis</name>
    <dbReference type="NCBI Taxonomy" id="858423"/>
    <lineage>
        <taxon>Bacteria</taxon>
        <taxon>Pseudomonadati</taxon>
        <taxon>Pseudomonadota</taxon>
        <taxon>Alphaproteobacteria</taxon>
        <taxon>Hyphomicrobiales</taxon>
        <taxon>Nitrobacteraceae</taxon>
        <taxon>Bradyrhizobium</taxon>
    </lineage>
</organism>
<feature type="chain" id="PRO_5041956517" evidence="2">
    <location>
        <begin position="24"/>
        <end position="77"/>
    </location>
</feature>